<feature type="domain" description="Glycosyl transferase 48" evidence="3">
    <location>
        <begin position="302"/>
        <end position="379"/>
    </location>
</feature>
<feature type="region of interest" description="Disordered" evidence="1">
    <location>
        <begin position="686"/>
        <end position="706"/>
    </location>
</feature>
<gene>
    <name evidence="4" type="ORF">G2W53_005597</name>
</gene>
<dbReference type="PANTHER" id="PTHR12741:SF47">
    <property type="entry name" value="CALLOSE SYNTHASE 9"/>
    <property type="match status" value="1"/>
</dbReference>
<dbReference type="GO" id="GO:0000148">
    <property type="term" value="C:1,3-beta-D-glucan synthase complex"/>
    <property type="evidence" value="ECO:0007669"/>
    <property type="project" value="InterPro"/>
</dbReference>
<accession>A0A834X3Q8</accession>
<dbReference type="EMBL" id="JAAIUW010000003">
    <property type="protein sequence ID" value="KAF7837115.1"/>
    <property type="molecule type" value="Genomic_DNA"/>
</dbReference>
<proteinExistence type="predicted"/>
<keyword evidence="2" id="KW-0472">Membrane</keyword>
<feature type="region of interest" description="Disordered" evidence="1">
    <location>
        <begin position="563"/>
        <end position="602"/>
    </location>
</feature>
<feature type="region of interest" description="Disordered" evidence="1">
    <location>
        <begin position="24"/>
        <end position="54"/>
    </location>
</feature>
<feature type="transmembrane region" description="Helical" evidence="2">
    <location>
        <begin position="409"/>
        <end position="429"/>
    </location>
</feature>
<dbReference type="OrthoDB" id="1935617at2759"/>
<evidence type="ECO:0000256" key="2">
    <source>
        <dbReference type="SAM" id="Phobius"/>
    </source>
</evidence>
<dbReference type="Pfam" id="PF02364">
    <property type="entry name" value="Glucan_synthase"/>
    <property type="match status" value="1"/>
</dbReference>
<feature type="transmembrane region" description="Helical" evidence="2">
    <location>
        <begin position="471"/>
        <end position="492"/>
    </location>
</feature>
<dbReference type="PANTHER" id="PTHR12741">
    <property type="entry name" value="LYST-INTERACTING PROTEIN LIP5 DOPAMINE RESPONSIVE PROTEIN DRG-1"/>
    <property type="match status" value="1"/>
</dbReference>
<keyword evidence="2" id="KW-1133">Transmembrane helix</keyword>
<dbReference type="GO" id="GO:0005886">
    <property type="term" value="C:plasma membrane"/>
    <property type="evidence" value="ECO:0007669"/>
    <property type="project" value="TreeGrafter"/>
</dbReference>
<evidence type="ECO:0000259" key="3">
    <source>
        <dbReference type="Pfam" id="PF02364"/>
    </source>
</evidence>
<dbReference type="GO" id="GO:0006075">
    <property type="term" value="P:(1-&gt;3)-beta-D-glucan biosynthetic process"/>
    <property type="evidence" value="ECO:0007669"/>
    <property type="project" value="InterPro"/>
</dbReference>
<feature type="compositionally biased region" description="Acidic residues" evidence="1">
    <location>
        <begin position="686"/>
        <end position="696"/>
    </location>
</feature>
<evidence type="ECO:0000256" key="1">
    <source>
        <dbReference type="SAM" id="MobiDB-lite"/>
    </source>
</evidence>
<reference evidence="4" key="1">
    <citation type="submission" date="2020-09" db="EMBL/GenBank/DDBJ databases">
        <title>Genome-Enabled Discovery of Anthraquinone Biosynthesis in Senna tora.</title>
        <authorList>
            <person name="Kang S.-H."/>
            <person name="Pandey R.P."/>
            <person name="Lee C.-M."/>
            <person name="Sim J.-S."/>
            <person name="Jeong J.-T."/>
            <person name="Choi B.-S."/>
            <person name="Jung M."/>
            <person name="Ginzburg D."/>
            <person name="Zhao K."/>
            <person name="Won S.Y."/>
            <person name="Oh T.-J."/>
            <person name="Yu Y."/>
            <person name="Kim N.-H."/>
            <person name="Lee O.R."/>
            <person name="Lee T.-H."/>
            <person name="Bashyal P."/>
            <person name="Kim T.-S."/>
            <person name="Lee W.-H."/>
            <person name="Kawkins C."/>
            <person name="Kim C.-K."/>
            <person name="Kim J.S."/>
            <person name="Ahn B.O."/>
            <person name="Rhee S.Y."/>
            <person name="Sohng J.K."/>
        </authorList>
    </citation>
    <scope>NUCLEOTIDE SEQUENCE</scope>
    <source>
        <tissue evidence="4">Leaf</tissue>
    </source>
</reference>
<keyword evidence="5" id="KW-1185">Reference proteome</keyword>
<sequence length="786" mass="88450">MTSSRQDKPSSWVSERVSYADIVKNLEGGVGRRDDNGSEGRSRNGIRESLAPQNKFKKTLKIHLDPNGRRRVEWVLERRVQQPRSPLRLALSKGPPEIHKSQQQPKKRVNWALHDTTRKNGTKRANESRVEELGQVKAQSSLKKVVNGSDGGRNEAIRPLALTWVAKGVDKVKKGTEVMGSVLGPVSGEGSEYNSSTHASSKGKEVIQEVDLGPSCSGTKGEMTSHSFFDAEALSSDTSDTETVDDDSLISHFENEEGLLIEQLEREFMEEQKQQNKEAEVPLDGFAVLFGGEGEEATHGGSTMSYILLTLSSWFMALSWLFAPYLFNPSGFEWQKVVEDFRDWTNWLLYRGGIGVKGEESWEAWWDEELAHIRSIGSRIAETILSLRFFIFQYGIVYKLHLQGDDTSLTVYGLSWIVLAVLIILFKVFSFSQKISVNFQLLLRFIQGLSFMLALAGLVVAVIFTKLSVPDIFACILAFIPTGWGILSIAAAWKPVMKRVGLWKSIRSIARLYDAGMGMLIFIPIALFSWKQSQYRGIDVSMPHALYFFLVVGFRWYSAASDDESGTNDEPATGHEAEVHEDEEDEEGGAGSSDSDVEEHVEVERRLDHDLSRFEMIYPNYGVDYNNVLENRVDDQDSHIAQLEEENLTMKERLFLMERELGDLRRRLQFLERQNQIVEDVNEEVVENGSDNESEGGSDAPVVGTEKNAEMVDYVPHGRNEDGDANGKVKNDGVSGGIGDVYMEEFIPDNVIANKNEINCEVRNQFVFDEEKDKLKDEKATEGYTR</sequence>
<feature type="compositionally biased region" description="Acidic residues" evidence="1">
    <location>
        <begin position="579"/>
        <end position="588"/>
    </location>
</feature>
<dbReference type="InterPro" id="IPR003440">
    <property type="entry name" value="Glyco_trans_48_dom"/>
</dbReference>
<dbReference type="Proteomes" id="UP000634136">
    <property type="component" value="Unassembled WGS sequence"/>
</dbReference>
<comment type="caution">
    <text evidence="4">The sequence shown here is derived from an EMBL/GenBank/DDBJ whole genome shotgun (WGS) entry which is preliminary data.</text>
</comment>
<evidence type="ECO:0000313" key="4">
    <source>
        <dbReference type="EMBL" id="KAF7837115.1"/>
    </source>
</evidence>
<feature type="transmembrane region" description="Helical" evidence="2">
    <location>
        <begin position="306"/>
        <end position="327"/>
    </location>
</feature>
<dbReference type="GO" id="GO:0003843">
    <property type="term" value="F:1,3-beta-D-glucan synthase activity"/>
    <property type="evidence" value="ECO:0007669"/>
    <property type="project" value="InterPro"/>
</dbReference>
<feature type="compositionally biased region" description="Basic and acidic residues" evidence="1">
    <location>
        <begin position="30"/>
        <end position="46"/>
    </location>
</feature>
<keyword evidence="2" id="KW-0812">Transmembrane</keyword>
<name>A0A834X3Q8_9FABA</name>
<feature type="transmembrane region" description="Helical" evidence="2">
    <location>
        <begin position="512"/>
        <end position="530"/>
    </location>
</feature>
<feature type="transmembrane region" description="Helical" evidence="2">
    <location>
        <begin position="441"/>
        <end position="465"/>
    </location>
</feature>
<organism evidence="4 5">
    <name type="scientific">Senna tora</name>
    <dbReference type="NCBI Taxonomy" id="362788"/>
    <lineage>
        <taxon>Eukaryota</taxon>
        <taxon>Viridiplantae</taxon>
        <taxon>Streptophyta</taxon>
        <taxon>Embryophyta</taxon>
        <taxon>Tracheophyta</taxon>
        <taxon>Spermatophyta</taxon>
        <taxon>Magnoliopsida</taxon>
        <taxon>eudicotyledons</taxon>
        <taxon>Gunneridae</taxon>
        <taxon>Pentapetalae</taxon>
        <taxon>rosids</taxon>
        <taxon>fabids</taxon>
        <taxon>Fabales</taxon>
        <taxon>Fabaceae</taxon>
        <taxon>Caesalpinioideae</taxon>
        <taxon>Cassia clade</taxon>
        <taxon>Senna</taxon>
    </lineage>
</organism>
<dbReference type="AlphaFoldDB" id="A0A834X3Q8"/>
<protein>
    <submittedName>
        <fullName evidence="4">Callose synthase 9</fullName>
    </submittedName>
</protein>
<evidence type="ECO:0000313" key="5">
    <source>
        <dbReference type="Proteomes" id="UP000634136"/>
    </source>
</evidence>